<dbReference type="AlphaFoldDB" id="X1CLA5"/>
<protein>
    <submittedName>
        <fullName evidence="1">Uncharacterized protein</fullName>
    </submittedName>
</protein>
<gene>
    <name evidence="1" type="ORF">S01H4_59450</name>
</gene>
<feature type="non-terminal residue" evidence="1">
    <location>
        <position position="203"/>
    </location>
</feature>
<accession>X1CLA5</accession>
<reference evidence="1" key="1">
    <citation type="journal article" date="2014" name="Front. Microbiol.">
        <title>High frequency of phylogenetically diverse reductive dehalogenase-homologous genes in deep subseafloor sedimentary metagenomes.</title>
        <authorList>
            <person name="Kawai M."/>
            <person name="Futagami T."/>
            <person name="Toyoda A."/>
            <person name="Takaki Y."/>
            <person name="Nishi S."/>
            <person name="Hori S."/>
            <person name="Arai W."/>
            <person name="Tsubouchi T."/>
            <person name="Morono Y."/>
            <person name="Uchiyama I."/>
            <person name="Ito T."/>
            <person name="Fujiyama A."/>
            <person name="Inagaki F."/>
            <person name="Takami H."/>
        </authorList>
    </citation>
    <scope>NUCLEOTIDE SEQUENCE</scope>
    <source>
        <strain evidence="1">Expedition CK06-06</strain>
    </source>
</reference>
<feature type="non-terminal residue" evidence="1">
    <location>
        <position position="1"/>
    </location>
</feature>
<organism evidence="1">
    <name type="scientific">marine sediment metagenome</name>
    <dbReference type="NCBI Taxonomy" id="412755"/>
    <lineage>
        <taxon>unclassified sequences</taxon>
        <taxon>metagenomes</taxon>
        <taxon>ecological metagenomes</taxon>
    </lineage>
</organism>
<dbReference type="EMBL" id="BART01034866">
    <property type="protein sequence ID" value="GAH08522.1"/>
    <property type="molecule type" value="Genomic_DNA"/>
</dbReference>
<evidence type="ECO:0000313" key="1">
    <source>
        <dbReference type="EMBL" id="GAH08522.1"/>
    </source>
</evidence>
<sequence length="203" mass="22309">GVGDTAMDDMLEATSDNSPDPVLKAKVEALIAQLQEKQAAIMGEIHHSAANPDEAPEASNAIANSLLLATLAAETAGALIDIVHPIKSIGAQRIVERVVDGLGSLETVAQIMRMPVEKGLLTPLEYHFNQLYQPNIPEISELINIQVKDKFDEGDFEKNLAYKGFSEYWAGKIWDAHFIAPDYGNLLKAYYRTDMTDVRLTEL</sequence>
<proteinExistence type="predicted"/>
<comment type="caution">
    <text evidence="1">The sequence shown here is derived from an EMBL/GenBank/DDBJ whole genome shotgun (WGS) entry which is preliminary data.</text>
</comment>
<name>X1CLA5_9ZZZZ</name>